<sequence length="244" mass="27246">MFAFVPSVVFLVTLLFSTFLNGQLSSTTSQICQGVTQPAEWEPYRTITSEPVQGIRVHVDTRGCNFTSVPQYIVTLESLGGYHWFMTGTASVYDPTMEGFDVYIRWVDHPSVDPAIGSKQYPNPLTVATAEDLGLYLRWTALQAIESTVTEEPEDDDPTALAQRDPARDYAADDLFQLSPNPASIYLTINTVEQFDRFELVSITGAVLTSQPQTTFNIEGLSPGTYFVRAFRGDRFGLQRFVKQ</sequence>
<dbReference type="EMBL" id="CAKLPZ010000001">
    <property type="protein sequence ID" value="CAH0998982.1"/>
    <property type="molecule type" value="Genomic_DNA"/>
</dbReference>
<comment type="caution">
    <text evidence="1">The sequence shown here is derived from an EMBL/GenBank/DDBJ whole genome shotgun (WGS) entry which is preliminary data.</text>
</comment>
<evidence type="ECO:0000313" key="2">
    <source>
        <dbReference type="Proteomes" id="UP000837803"/>
    </source>
</evidence>
<dbReference type="InterPro" id="IPR026444">
    <property type="entry name" value="Secre_tail"/>
</dbReference>
<dbReference type="NCBIfam" id="TIGR04183">
    <property type="entry name" value="Por_Secre_tail"/>
    <property type="match status" value="1"/>
</dbReference>
<organism evidence="1 2">
    <name type="scientific">Neolewinella maritima</name>
    <dbReference type="NCBI Taxonomy" id="1383882"/>
    <lineage>
        <taxon>Bacteria</taxon>
        <taxon>Pseudomonadati</taxon>
        <taxon>Bacteroidota</taxon>
        <taxon>Saprospiria</taxon>
        <taxon>Saprospirales</taxon>
        <taxon>Lewinellaceae</taxon>
        <taxon>Neolewinella</taxon>
    </lineage>
</organism>
<accession>A0ABN8F4L4</accession>
<gene>
    <name evidence="1" type="ORF">LEM8419_00277</name>
</gene>
<dbReference type="Proteomes" id="UP000837803">
    <property type="component" value="Unassembled WGS sequence"/>
</dbReference>
<evidence type="ECO:0000313" key="1">
    <source>
        <dbReference type="EMBL" id="CAH0998982.1"/>
    </source>
</evidence>
<reference evidence="1" key="1">
    <citation type="submission" date="2021-12" db="EMBL/GenBank/DDBJ databases">
        <authorList>
            <person name="Rodrigo-Torres L."/>
            <person name="Arahal R. D."/>
            <person name="Lucena T."/>
        </authorList>
    </citation>
    <scope>NUCLEOTIDE SEQUENCE</scope>
    <source>
        <strain evidence="1">CECT 8419</strain>
    </source>
</reference>
<name>A0ABN8F4L4_9BACT</name>
<proteinExistence type="predicted"/>
<evidence type="ECO:0008006" key="3">
    <source>
        <dbReference type="Google" id="ProtNLM"/>
    </source>
</evidence>
<protein>
    <recommendedName>
        <fullName evidence="3">T9SS type A sorting domain-containing protein</fullName>
    </recommendedName>
</protein>
<keyword evidence="2" id="KW-1185">Reference proteome</keyword>